<protein>
    <submittedName>
        <fullName evidence="1">Uncharacterized protein</fullName>
    </submittedName>
</protein>
<dbReference type="SUPFAM" id="SSF48208">
    <property type="entry name" value="Six-hairpin glycosidases"/>
    <property type="match status" value="1"/>
</dbReference>
<dbReference type="GO" id="GO:0005975">
    <property type="term" value="P:carbohydrate metabolic process"/>
    <property type="evidence" value="ECO:0007669"/>
    <property type="project" value="InterPro"/>
</dbReference>
<organism evidence="1">
    <name type="scientific">termite gut metagenome</name>
    <dbReference type="NCBI Taxonomy" id="433724"/>
    <lineage>
        <taxon>unclassified sequences</taxon>
        <taxon>metagenomes</taxon>
        <taxon>organismal metagenomes</taxon>
    </lineage>
</organism>
<evidence type="ECO:0000313" key="1">
    <source>
        <dbReference type="EMBL" id="KAA6341480.1"/>
    </source>
</evidence>
<name>A0A5J4S811_9ZZZZ</name>
<proteinExistence type="predicted"/>
<sequence>VLTGQGSRFGNHGFSIEEDVGRAEALFSITAPAVRENRVGGIGFQPSKDKAPDWKAGDTLVLNFRVYAFKSPAVKDLLRRFSEVRKDLNPAEERREVLPFSEVWKILHRVYQQDRWDESLNMYCLSKPGSTALWNSIWQLGWCGGGQSTLPLMMQGDDDTRQRVLKNMEVIFSKTQAPSGLFYAIGNGIEFGGFGFNETFKYNETFVRSQGDWLYMAQRQFQEIESKGGTVPQTWMSGLRKQADAFVRLWDKYGQFGQFVDVETGDICVGSSAAGAIVCGGLALAAQTLHTPRYLAVAEASAQKYYHDFVLKGYTTGGPGEILSAPDSESAFALFESLMALYEITHKKQWLAYASDLLPICASWTVSYDYIFPENSVMHRIDAHSCGSVWASIANKHSAPGICTWSGDCLLKYYRATNDQRAIELLADIAHGLPQYVSRADRPIGNMPPGGICERVNLSDWEGKQSVGGNIFGSCSWCETAALLTVTQLPGLYVQPDKGFYVVLDNIKAQLIETHRKRMHLRLTNPTAFPADVKVLSEGENTQIVRLAPNESKDIWCGASKSN</sequence>
<comment type="caution">
    <text evidence="1">The sequence shown here is derived from an EMBL/GenBank/DDBJ whole genome shotgun (WGS) entry which is preliminary data.</text>
</comment>
<reference evidence="1" key="1">
    <citation type="submission" date="2019-03" db="EMBL/GenBank/DDBJ databases">
        <title>Single cell metagenomics reveals metabolic interactions within the superorganism composed of flagellate Streblomastix strix and complex community of Bacteroidetes bacteria on its surface.</title>
        <authorList>
            <person name="Treitli S.C."/>
            <person name="Kolisko M."/>
            <person name="Husnik F."/>
            <person name="Keeling P."/>
            <person name="Hampl V."/>
        </authorList>
    </citation>
    <scope>NUCLEOTIDE SEQUENCE</scope>
    <source>
        <strain evidence="1">STM</strain>
    </source>
</reference>
<dbReference type="AlphaFoldDB" id="A0A5J4S811"/>
<accession>A0A5J4S811</accession>
<feature type="non-terminal residue" evidence="1">
    <location>
        <position position="1"/>
    </location>
</feature>
<gene>
    <name evidence="1" type="ORF">EZS27_010720</name>
</gene>
<dbReference type="InterPro" id="IPR008928">
    <property type="entry name" value="6-hairpin_glycosidase_sf"/>
</dbReference>
<dbReference type="EMBL" id="SNRY01000386">
    <property type="protein sequence ID" value="KAA6341480.1"/>
    <property type="molecule type" value="Genomic_DNA"/>
</dbReference>